<proteinExistence type="inferred from homology"/>
<dbReference type="Proteomes" id="UP000716446">
    <property type="component" value="Unassembled WGS sequence"/>
</dbReference>
<protein>
    <recommendedName>
        <fullName evidence="9">Pentatricopeptide repeat protein</fullName>
    </recommendedName>
</protein>
<dbReference type="AlphaFoldDB" id="A0A9N8J751"/>
<feature type="repeat" description="PPR" evidence="5">
    <location>
        <begin position="453"/>
        <end position="487"/>
    </location>
</feature>
<feature type="region of interest" description="Disordered" evidence="6">
    <location>
        <begin position="54"/>
        <end position="131"/>
    </location>
</feature>
<dbReference type="EMBL" id="CAIJEN010000001">
    <property type="protein sequence ID" value="CAD0082174.1"/>
    <property type="molecule type" value="Genomic_DNA"/>
</dbReference>
<accession>A0A9N8J751</accession>
<comment type="subunit">
    <text evidence="4">Binds to mitochondrial small subunit 15S rRNA.</text>
</comment>
<feature type="repeat" description="PPR" evidence="5">
    <location>
        <begin position="765"/>
        <end position="799"/>
    </location>
</feature>
<evidence type="ECO:0000256" key="2">
    <source>
        <dbReference type="ARBA" id="ARBA00022737"/>
    </source>
</evidence>
<name>A0A9N8J751_9PEZI</name>
<reference evidence="7" key="1">
    <citation type="submission" date="2020-06" db="EMBL/GenBank/DDBJ databases">
        <authorList>
            <person name="Onetto C."/>
        </authorList>
    </citation>
    <scope>NUCLEOTIDE SEQUENCE</scope>
</reference>
<evidence type="ECO:0000256" key="6">
    <source>
        <dbReference type="SAM" id="MobiDB-lite"/>
    </source>
</evidence>
<dbReference type="InterPro" id="IPR002885">
    <property type="entry name" value="PPR_rpt"/>
</dbReference>
<sequence length="881" mass="98862">MSGARICSQSCRPTAQRAVQLVRRHPCIQHQQQQRCASSSSPSYHLDDLVSELPRSTRYSRPRQKPATPVSRQPESLYDYVAAKSTTQQPARFPTSRPVQPAAAPEPQSHKHSEPPTRNGPRARKSRDASLTSYTSNLEDLVARGDADAAWSYFSTHYTAPNCAALDPACLPFLDVPKHRRGFVYTHLLSLMTRHWLSQLDSHQSVENITSLSPSAVLGRFNQLAIATPPIACSVALSLAIHLQLAASRGLDVLTHPATKPVFLQLFDIWPLCFYPAKTNAMYYHRFMAHLRAPTEKPSSLALSLLLIQDLLCRATSFPDDLEQYRAPLQALGNACPKVQFNQAALRHIETKLRNETSDDVLQSAELSKRLYSLRPASVLKDPSQIHSQTDSTFNEDMTAASEPIDQKTRWLISRVNNAVEQQNLDRLEQNWAHAQEIFADESSRILENAPSTLRLYEGFLHAFFQLRRPQSGLQVWNSMLQSGFEPTVRTWNVMMKSCHYSRDTQIMESMWQRMRDSGIQPDVVSWSTRIYGHFRVGSLRDGMSALDEMGMEWITAQNRRRSKSTVPEDVPEVAKPNTAILNSAIAALRGGKASQIPRVLAWSRSFDIEPDVVTYNALLAVSLGEGQATDAAKILQRMAASNIQPNSSTFTILVDSMLSTTLHGDMTQDEQKDKIMDLISSVEGCGMTVDVQGYALLIDRMLKDHNNLKAARSVLAHMAARKVACTPHIYTILMTHYFDANPPELLAADALWNDIQSSKEHTMDVIFYDRMVEGFSRHGDVGRTMAFLNRMSKEGKRPGWLAMIAVVQCLARNHEWDRVGQIVMDCHKQEGLLSVGLRGKKGQKDFWEYVGRLAENELYGNEHGRDIFAIVEAQKAALGM</sequence>
<evidence type="ECO:0000256" key="1">
    <source>
        <dbReference type="ARBA" id="ARBA00006192"/>
    </source>
</evidence>
<comment type="function">
    <text evidence="3">Regulates mitochondrial small subunit maturation by controlling 15S rRNA 5'-end processing. Localizes to the 5' precursor of the 15S rRNA in a position that is subsequently occupied by mS47 in the mature yeast mtSSU. Uses structure and sequence-specific RNA recognition, binding to a single-stranded region of the precursor and specifically recognizing bases -6 to -1. The exchange of Ccm1 for mS47 is coupled to the irreversible removal of precursor rRNA that is accompanied by conformational changes of the mitoribosomal proteins uS5m and mS26. These conformational changes signal completion of 5'-end rRNA processing through protection of the mature 5'-end of the 15S rRNA and stabilization of mS47. The removal of the 5' precursor together with the dissociation of Ccm1 may be catalyzed by the 5'-3' exoribonuclease Pet127. Involved in the specific removal of group I introns in mitochondrial encoded transcripts.</text>
</comment>
<dbReference type="PROSITE" id="PS51375">
    <property type="entry name" value="PPR"/>
    <property type="match status" value="4"/>
</dbReference>
<feature type="repeat" description="PPR" evidence="5">
    <location>
        <begin position="488"/>
        <end position="522"/>
    </location>
</feature>
<evidence type="ECO:0000313" key="7">
    <source>
        <dbReference type="EMBL" id="CAD0082174.1"/>
    </source>
</evidence>
<keyword evidence="8" id="KW-1185">Reference proteome</keyword>
<dbReference type="Gene3D" id="1.25.40.10">
    <property type="entry name" value="Tetratricopeptide repeat domain"/>
    <property type="match status" value="3"/>
</dbReference>
<gene>
    <name evidence="7" type="ORF">AWRI4619_LOCUS741</name>
</gene>
<dbReference type="NCBIfam" id="TIGR00756">
    <property type="entry name" value="PPR"/>
    <property type="match status" value="2"/>
</dbReference>
<comment type="similarity">
    <text evidence="1">Belongs to the CCM1 family.</text>
</comment>
<organism evidence="7 8">
    <name type="scientific">Aureobasidium vineae</name>
    <dbReference type="NCBI Taxonomy" id="2773715"/>
    <lineage>
        <taxon>Eukaryota</taxon>
        <taxon>Fungi</taxon>
        <taxon>Dikarya</taxon>
        <taxon>Ascomycota</taxon>
        <taxon>Pezizomycotina</taxon>
        <taxon>Dothideomycetes</taxon>
        <taxon>Dothideomycetidae</taxon>
        <taxon>Dothideales</taxon>
        <taxon>Saccotheciaceae</taxon>
        <taxon>Aureobasidium</taxon>
    </lineage>
</organism>
<dbReference type="PANTHER" id="PTHR47447:SF17">
    <property type="entry name" value="OS12G0638900 PROTEIN"/>
    <property type="match status" value="1"/>
</dbReference>
<dbReference type="InterPro" id="IPR011990">
    <property type="entry name" value="TPR-like_helical_dom_sf"/>
</dbReference>
<dbReference type="PANTHER" id="PTHR47447">
    <property type="entry name" value="OS03G0856100 PROTEIN"/>
    <property type="match status" value="1"/>
</dbReference>
<comment type="caution">
    <text evidence="7">The sequence shown here is derived from an EMBL/GenBank/DDBJ whole genome shotgun (WGS) entry which is preliminary data.</text>
</comment>
<feature type="repeat" description="PPR" evidence="5">
    <location>
        <begin position="612"/>
        <end position="646"/>
    </location>
</feature>
<keyword evidence="2" id="KW-0677">Repeat</keyword>
<evidence type="ECO:0008006" key="9">
    <source>
        <dbReference type="Google" id="ProtNLM"/>
    </source>
</evidence>
<dbReference type="Pfam" id="PF13812">
    <property type="entry name" value="PPR_3"/>
    <property type="match status" value="1"/>
</dbReference>
<evidence type="ECO:0000256" key="5">
    <source>
        <dbReference type="PROSITE-ProRule" id="PRU00708"/>
    </source>
</evidence>
<dbReference type="Pfam" id="PF13041">
    <property type="entry name" value="PPR_2"/>
    <property type="match status" value="1"/>
</dbReference>
<evidence type="ECO:0000256" key="4">
    <source>
        <dbReference type="ARBA" id="ARBA00044511"/>
    </source>
</evidence>
<evidence type="ECO:0000313" key="8">
    <source>
        <dbReference type="Proteomes" id="UP000716446"/>
    </source>
</evidence>
<evidence type="ECO:0000256" key="3">
    <source>
        <dbReference type="ARBA" id="ARBA00044493"/>
    </source>
</evidence>